<organism evidence="9 10">
    <name type="scientific">Kitasatospora nipponensis</name>
    <dbReference type="NCBI Taxonomy" id="258049"/>
    <lineage>
        <taxon>Bacteria</taxon>
        <taxon>Bacillati</taxon>
        <taxon>Actinomycetota</taxon>
        <taxon>Actinomycetes</taxon>
        <taxon>Kitasatosporales</taxon>
        <taxon>Streptomycetaceae</taxon>
        <taxon>Kitasatospora</taxon>
    </lineage>
</organism>
<feature type="transmembrane region" description="Helical" evidence="7">
    <location>
        <begin position="212"/>
        <end position="231"/>
    </location>
</feature>
<keyword evidence="3 7" id="KW-0812">Transmembrane</keyword>
<dbReference type="EMBL" id="BAAALF010000060">
    <property type="protein sequence ID" value="GAA1242506.1"/>
    <property type="molecule type" value="Genomic_DNA"/>
</dbReference>
<evidence type="ECO:0000256" key="3">
    <source>
        <dbReference type="ARBA" id="ARBA00022692"/>
    </source>
</evidence>
<evidence type="ECO:0000256" key="5">
    <source>
        <dbReference type="ARBA" id="ARBA00023136"/>
    </source>
</evidence>
<feature type="transmembrane region" description="Helical" evidence="7">
    <location>
        <begin position="124"/>
        <end position="145"/>
    </location>
</feature>
<keyword evidence="5 7" id="KW-0472">Membrane</keyword>
<dbReference type="InterPro" id="IPR051791">
    <property type="entry name" value="Pra-immunoreactive"/>
</dbReference>
<proteinExistence type="predicted"/>
<keyword evidence="2" id="KW-1003">Cell membrane</keyword>
<dbReference type="PANTHER" id="PTHR36115:SF4">
    <property type="entry name" value="MEMBRANE PROTEIN"/>
    <property type="match status" value="1"/>
</dbReference>
<evidence type="ECO:0000313" key="10">
    <source>
        <dbReference type="Proteomes" id="UP001500037"/>
    </source>
</evidence>
<feature type="transmembrane region" description="Helical" evidence="7">
    <location>
        <begin position="151"/>
        <end position="171"/>
    </location>
</feature>
<keyword evidence="4 7" id="KW-1133">Transmembrane helix</keyword>
<evidence type="ECO:0000256" key="6">
    <source>
        <dbReference type="SAM" id="MobiDB-lite"/>
    </source>
</evidence>
<dbReference type="Proteomes" id="UP001500037">
    <property type="component" value="Unassembled WGS sequence"/>
</dbReference>
<sequence>MSTNQPPGYGYPSDPQNPYGQNNPYGQPGQQGAPGPGVPPQPGYGQPQDAYGYPQQPQPQQPPYGQQAPGYGQPGQEQYGYPQQPQQPYAQQPGYGQLPPWLSEPAYGQHVPGTRTLASPGDRFLARLIDAAVLLIPVILVWTVVTAAAGYFVASILIGAIYAGYDALMLLTQNQQTVGKKAMKLRVVSLAHGGRPTDNELFVRAAVYGGPLVVYCLGNLFYLVNVLFPLWDKPFQQALHDKAAKTVVVKEG</sequence>
<feature type="compositionally biased region" description="Low complexity" evidence="6">
    <location>
        <begin position="16"/>
        <end position="33"/>
    </location>
</feature>
<evidence type="ECO:0000313" key="9">
    <source>
        <dbReference type="EMBL" id="GAA1242506.1"/>
    </source>
</evidence>
<comment type="subcellular location">
    <subcellularLocation>
        <location evidence="1">Cell membrane</location>
        <topology evidence="1">Multi-pass membrane protein</topology>
    </subcellularLocation>
</comment>
<evidence type="ECO:0000256" key="2">
    <source>
        <dbReference type="ARBA" id="ARBA00022475"/>
    </source>
</evidence>
<feature type="compositionally biased region" description="Low complexity" evidence="6">
    <location>
        <begin position="63"/>
        <end position="96"/>
    </location>
</feature>
<feature type="region of interest" description="Disordered" evidence="6">
    <location>
        <begin position="1"/>
        <end position="96"/>
    </location>
</feature>
<feature type="compositionally biased region" description="Low complexity" evidence="6">
    <location>
        <begin position="43"/>
        <end position="55"/>
    </location>
</feature>
<feature type="domain" description="RDD" evidence="8">
    <location>
        <begin position="117"/>
        <end position="245"/>
    </location>
</feature>
<accession>A0ABN1WA43</accession>
<evidence type="ECO:0000256" key="4">
    <source>
        <dbReference type="ARBA" id="ARBA00022989"/>
    </source>
</evidence>
<dbReference type="Pfam" id="PF06271">
    <property type="entry name" value="RDD"/>
    <property type="match status" value="1"/>
</dbReference>
<evidence type="ECO:0000256" key="1">
    <source>
        <dbReference type="ARBA" id="ARBA00004651"/>
    </source>
</evidence>
<protein>
    <recommendedName>
        <fullName evidence="8">RDD domain-containing protein</fullName>
    </recommendedName>
</protein>
<gene>
    <name evidence="9" type="ORF">GCM10009665_36610</name>
</gene>
<comment type="caution">
    <text evidence="9">The sequence shown here is derived from an EMBL/GenBank/DDBJ whole genome shotgun (WGS) entry which is preliminary data.</text>
</comment>
<name>A0ABN1WA43_9ACTN</name>
<dbReference type="RefSeq" id="WP_344442779.1">
    <property type="nucleotide sequence ID" value="NZ_BAAALF010000060.1"/>
</dbReference>
<dbReference type="InterPro" id="IPR010432">
    <property type="entry name" value="RDD"/>
</dbReference>
<reference evidence="9 10" key="1">
    <citation type="journal article" date="2019" name="Int. J. Syst. Evol. Microbiol.">
        <title>The Global Catalogue of Microorganisms (GCM) 10K type strain sequencing project: providing services to taxonomists for standard genome sequencing and annotation.</title>
        <authorList>
            <consortium name="The Broad Institute Genomics Platform"/>
            <consortium name="The Broad Institute Genome Sequencing Center for Infectious Disease"/>
            <person name="Wu L."/>
            <person name="Ma J."/>
        </authorList>
    </citation>
    <scope>NUCLEOTIDE SEQUENCE [LARGE SCALE GENOMIC DNA]</scope>
    <source>
        <strain evidence="9 10">JCM 13004</strain>
    </source>
</reference>
<evidence type="ECO:0000256" key="7">
    <source>
        <dbReference type="SAM" id="Phobius"/>
    </source>
</evidence>
<evidence type="ECO:0000259" key="8">
    <source>
        <dbReference type="Pfam" id="PF06271"/>
    </source>
</evidence>
<dbReference type="PANTHER" id="PTHR36115">
    <property type="entry name" value="PROLINE-RICH ANTIGEN HOMOLOG-RELATED"/>
    <property type="match status" value="1"/>
</dbReference>
<keyword evidence="10" id="KW-1185">Reference proteome</keyword>